<feature type="region of interest" description="Disordered" evidence="1">
    <location>
        <begin position="166"/>
        <end position="188"/>
    </location>
</feature>
<dbReference type="GO" id="GO:0006886">
    <property type="term" value="P:intracellular protein transport"/>
    <property type="evidence" value="ECO:0007669"/>
    <property type="project" value="TreeGrafter"/>
</dbReference>
<dbReference type="GO" id="GO:0005737">
    <property type="term" value="C:cytoplasm"/>
    <property type="evidence" value="ECO:0007669"/>
    <property type="project" value="TreeGrafter"/>
</dbReference>
<accession>A0A0L0NT30</accession>
<dbReference type="PANTHER" id="PTHR46467">
    <property type="entry name" value="TETHER CONTAINING UBX DOMAIN FOR GLUT4"/>
    <property type="match status" value="1"/>
</dbReference>
<dbReference type="InterPro" id="IPR021569">
    <property type="entry name" value="TUG-UBL1"/>
</dbReference>
<dbReference type="VEuPathDB" id="FungiDB:QG37_06808"/>
<feature type="compositionally biased region" description="Basic residues" evidence="1">
    <location>
        <begin position="488"/>
        <end position="502"/>
    </location>
</feature>
<reference evidence="4" key="1">
    <citation type="journal article" date="2015" name="BMC Genomics">
        <title>Draft genome of a commonly misdiagnosed multidrug resistant pathogen Candida auris.</title>
        <authorList>
            <person name="Chatterjee S."/>
            <person name="Alampalli S.V."/>
            <person name="Nageshan R.K."/>
            <person name="Chettiar S.T."/>
            <person name="Joshi S."/>
            <person name="Tatu U.S."/>
        </authorList>
    </citation>
    <scope>NUCLEOTIDE SEQUENCE [LARGE SCALE GENOMIC DNA]</scope>
    <source>
        <strain evidence="4">6684</strain>
    </source>
</reference>
<dbReference type="VEuPathDB" id="FungiDB:CJI97_004658"/>
<gene>
    <name evidence="3" type="ORF">QG37_06808</name>
</gene>
<evidence type="ECO:0000313" key="4">
    <source>
        <dbReference type="Proteomes" id="UP000037122"/>
    </source>
</evidence>
<dbReference type="VEuPathDB" id="FungiDB:CJJ09_004805"/>
<dbReference type="Pfam" id="PF11470">
    <property type="entry name" value="TUG-UBL1"/>
    <property type="match status" value="1"/>
</dbReference>
<comment type="caution">
    <text evidence="3">The sequence shown here is derived from an EMBL/GenBank/DDBJ whole genome shotgun (WGS) entry which is preliminary data.</text>
</comment>
<dbReference type="VEuPathDB" id="FungiDB:CJI96_0004360"/>
<feature type="compositionally biased region" description="Polar residues" evidence="1">
    <location>
        <begin position="205"/>
        <end position="219"/>
    </location>
</feature>
<dbReference type="InterPro" id="IPR029071">
    <property type="entry name" value="Ubiquitin-like_domsf"/>
</dbReference>
<dbReference type="VEuPathDB" id="FungiDB:B9J08_004794"/>
<dbReference type="GO" id="GO:0012506">
    <property type="term" value="C:vesicle membrane"/>
    <property type="evidence" value="ECO:0007669"/>
    <property type="project" value="TreeGrafter"/>
</dbReference>
<organism evidence="3 4">
    <name type="scientific">Candidozyma auris</name>
    <name type="common">Yeast</name>
    <name type="synonym">Candida auris</name>
    <dbReference type="NCBI Taxonomy" id="498019"/>
    <lineage>
        <taxon>Eukaryota</taxon>
        <taxon>Fungi</taxon>
        <taxon>Dikarya</taxon>
        <taxon>Ascomycota</taxon>
        <taxon>Saccharomycotina</taxon>
        <taxon>Pichiomycetes</taxon>
        <taxon>Metschnikowiaceae</taxon>
        <taxon>Candidozyma</taxon>
    </lineage>
</organism>
<dbReference type="VEuPathDB" id="FungiDB:CJJ07_000664"/>
<dbReference type="Gene3D" id="3.10.20.90">
    <property type="entry name" value="Phosphatidylinositol 3-kinase Catalytic Subunit, Chain A, domain 1"/>
    <property type="match status" value="1"/>
</dbReference>
<evidence type="ECO:0000256" key="1">
    <source>
        <dbReference type="SAM" id="MobiDB-lite"/>
    </source>
</evidence>
<feature type="region of interest" description="Disordered" evidence="1">
    <location>
        <begin position="456"/>
        <end position="502"/>
    </location>
</feature>
<dbReference type="PANTHER" id="PTHR46467:SF1">
    <property type="entry name" value="TETHER CONTAINING UBX DOMAIN FOR GLUT4"/>
    <property type="match status" value="1"/>
</dbReference>
<sequence length="502" mass="56497">MSLSFSIAYNNVSKKVTCSRTNTVNQLASLAIAKFNLPSSVHGSLLHNGKKLDGLLPLRLTNLVNNAKLSLEVSTSLRPVTLKVVGSVLGERKQKIIKTKTDSSLEELLDTFAKETGTKYEGLYVQISMLDARIDNGSTDFKETQLGSILGSADNAVLRITIESHETQTQREKLQAKQTELRRQLEEHKRQARLLEKRLMEEAGQTEQESQAETKQIESATGEHVDDENSSPQSESDLFVNVVEKDAGVEDESQEMDTSEAPVSPPSPTATPDPSLSGVSVATYEPESFQVKQIDQDTVFVPQGRSQHYENPDSDYNLTVAQAEKYYSIIKSMQTNKRHAPKDVIPPLSYKIRIRFPDRALLDIKIDESSMKLGQLLKKVDGYVHERHINSYRLRNGVPPFEEIAVGFQENNKELRHHKFFQNERIMLIWESTEKLAKGPFLKLTVNTRSIEEMPTVQLETNRGQLADDEAEKRRHSGLEASASNKSEKKKHGLPKWFKPGK</sequence>
<proteinExistence type="predicted"/>
<dbReference type="GO" id="GO:0005634">
    <property type="term" value="C:nucleus"/>
    <property type="evidence" value="ECO:0007669"/>
    <property type="project" value="TreeGrafter"/>
</dbReference>
<dbReference type="Proteomes" id="UP000037122">
    <property type="component" value="Unassembled WGS sequence"/>
</dbReference>
<name>A0A0L0NT30_CANAR</name>
<evidence type="ECO:0000313" key="3">
    <source>
        <dbReference type="EMBL" id="KND96830.1"/>
    </source>
</evidence>
<feature type="region of interest" description="Disordered" evidence="1">
    <location>
        <begin position="202"/>
        <end position="277"/>
    </location>
</feature>
<protein>
    <recommendedName>
        <fullName evidence="2">TUG ubiquitin-like domain-containing protein</fullName>
    </recommendedName>
</protein>
<dbReference type="AlphaFoldDB" id="A0A0L0NT30"/>
<feature type="domain" description="TUG ubiquitin-like" evidence="2">
    <location>
        <begin position="7"/>
        <end position="71"/>
    </location>
</feature>
<feature type="compositionally biased region" description="Acidic residues" evidence="1">
    <location>
        <begin position="249"/>
        <end position="258"/>
    </location>
</feature>
<evidence type="ECO:0000259" key="2">
    <source>
        <dbReference type="Pfam" id="PF11470"/>
    </source>
</evidence>
<dbReference type="EMBL" id="LGST01000049">
    <property type="protein sequence ID" value="KND96830.1"/>
    <property type="molecule type" value="Genomic_DNA"/>
</dbReference>
<dbReference type="SUPFAM" id="SSF54236">
    <property type="entry name" value="Ubiquitin-like"/>
    <property type="match status" value="1"/>
</dbReference>